<dbReference type="PANTHER" id="PTHR12710">
    <property type="entry name" value="NUCLEAR PROTEIN LOCALIZATION 4"/>
    <property type="match status" value="1"/>
</dbReference>
<name>A0AAD5S3E8_9FUNG</name>
<dbReference type="InterPro" id="IPR037518">
    <property type="entry name" value="MPN"/>
</dbReference>
<dbReference type="AlphaFoldDB" id="A0AAD5S3E8"/>
<reference evidence="6" key="1">
    <citation type="submission" date="2020-05" db="EMBL/GenBank/DDBJ databases">
        <title>Phylogenomic resolution of chytrid fungi.</title>
        <authorList>
            <person name="Stajich J.E."/>
            <person name="Amses K."/>
            <person name="Simmons R."/>
            <person name="Seto K."/>
            <person name="Myers J."/>
            <person name="Bonds A."/>
            <person name="Quandt C.A."/>
            <person name="Barry K."/>
            <person name="Liu P."/>
            <person name="Grigoriev I."/>
            <person name="Longcore J.E."/>
            <person name="James T.Y."/>
        </authorList>
    </citation>
    <scope>NUCLEOTIDE SEQUENCE</scope>
    <source>
        <strain evidence="6">JEL0318</strain>
    </source>
</reference>
<evidence type="ECO:0000256" key="3">
    <source>
        <dbReference type="ARBA" id="ARBA00011025"/>
    </source>
</evidence>
<feature type="domain" description="MPN" evidence="5">
    <location>
        <begin position="221"/>
        <end position="359"/>
    </location>
</feature>
<feature type="non-terminal residue" evidence="6">
    <location>
        <position position="1"/>
    </location>
</feature>
<dbReference type="Gene3D" id="3.10.20.90">
    <property type="entry name" value="Phosphatidylinositol 3-kinase Catalytic Subunit, Chain A, domain 1"/>
    <property type="match status" value="1"/>
</dbReference>
<evidence type="ECO:0000256" key="2">
    <source>
        <dbReference type="ARBA" id="ARBA00004556"/>
    </source>
</evidence>
<dbReference type="GO" id="GO:0031625">
    <property type="term" value="F:ubiquitin protein ligase binding"/>
    <property type="evidence" value="ECO:0007669"/>
    <property type="project" value="TreeGrafter"/>
</dbReference>
<dbReference type="EMBL" id="JADGJD010002212">
    <property type="protein sequence ID" value="KAJ3034019.1"/>
    <property type="molecule type" value="Genomic_DNA"/>
</dbReference>
<dbReference type="Pfam" id="PF05021">
    <property type="entry name" value="NPL4"/>
    <property type="match status" value="1"/>
</dbReference>
<dbReference type="PIRSF" id="PIRSF010052">
    <property type="entry name" value="Polyub_prc_Npl4"/>
    <property type="match status" value="1"/>
</dbReference>
<dbReference type="Pfam" id="PF05020">
    <property type="entry name" value="zf-NPL4"/>
    <property type="match status" value="1"/>
</dbReference>
<evidence type="ECO:0000256" key="1">
    <source>
        <dbReference type="ARBA" id="ARBA00004335"/>
    </source>
</evidence>
<dbReference type="GO" id="GO:0031965">
    <property type="term" value="C:nuclear membrane"/>
    <property type="evidence" value="ECO:0007669"/>
    <property type="project" value="UniProtKB-SubCell"/>
</dbReference>
<dbReference type="GO" id="GO:0048471">
    <property type="term" value="C:perinuclear region of cytoplasm"/>
    <property type="evidence" value="ECO:0007669"/>
    <property type="project" value="UniProtKB-SubCell"/>
</dbReference>
<dbReference type="GO" id="GO:0043130">
    <property type="term" value="F:ubiquitin binding"/>
    <property type="evidence" value="ECO:0007669"/>
    <property type="project" value="TreeGrafter"/>
</dbReference>
<dbReference type="GO" id="GO:0006511">
    <property type="term" value="P:ubiquitin-dependent protein catabolic process"/>
    <property type="evidence" value="ECO:0007669"/>
    <property type="project" value="InterPro"/>
</dbReference>
<dbReference type="InterPro" id="IPR007716">
    <property type="entry name" value="NPL4_Zn-bd_put"/>
</dbReference>
<organism evidence="6 7">
    <name type="scientific">Rhizophlyctis rosea</name>
    <dbReference type="NCBI Taxonomy" id="64517"/>
    <lineage>
        <taxon>Eukaryota</taxon>
        <taxon>Fungi</taxon>
        <taxon>Fungi incertae sedis</taxon>
        <taxon>Chytridiomycota</taxon>
        <taxon>Chytridiomycota incertae sedis</taxon>
        <taxon>Chytridiomycetes</taxon>
        <taxon>Rhizophlyctidales</taxon>
        <taxon>Rhizophlyctidaceae</taxon>
        <taxon>Rhizophlyctis</taxon>
    </lineage>
</organism>
<evidence type="ECO:0000313" key="7">
    <source>
        <dbReference type="Proteomes" id="UP001212841"/>
    </source>
</evidence>
<dbReference type="SUPFAM" id="SSF54236">
    <property type="entry name" value="Ubiquitin-like"/>
    <property type="match status" value="1"/>
</dbReference>
<dbReference type="InterPro" id="IPR007717">
    <property type="entry name" value="NPL4_C"/>
</dbReference>
<sequence length="556" mass="61929">MLIRVRTPEKQLRVNVEGSDSIYSLIEKIASDLKASPHAVVLAWDPQGRQPLQTQTTVGGAGLKNGDQIYGDALKDETAPEPPASNTSTVSHFLVKQDPLDDELVKQKGTIKRGRHPQFCKHGDTGMCDYCMPLPPYDAKYQEENKIKHLSFHAYLKKVMDQNKTPPLTSSQFIPPLEDADFKVKVPCPAGHAPFPLGICTKCQPSAVTLQPQTFRMVDHVEIEDGKVIGGVIDFWRSTGLQRFGYLYGRYEPYSEVPLGVKAVVAAVYEPPQDNFADGVQLHLPDPKEKEVDRIAGALGLTRVGIVYTDLLDDRSGKAKVVCKRHAESFFISSAEVVFSAKQQLEHPTASKYSPTGKFGSRFVTVVLSGDENGDIHPLVYQVSNMAMSMVRDEIVEASVEAGKLRVKESTNAQYVPEVFYKFKNEYNLMIKEAAKPTFPVEYLLVTLTNGKPLEPKETFISPNSFPIENREALSGQDWRTLYEHLTAGGRGLSINLSDFHLLLYIWSLGLLEEADYKLALELVRTRDENLAVELTQRPSWKSMGVMLQEGIAQGQ</sequence>
<dbReference type="InterPro" id="IPR016563">
    <property type="entry name" value="Npl4"/>
</dbReference>
<keyword evidence="7" id="KW-1185">Reference proteome</keyword>
<comment type="subcellular location">
    <subcellularLocation>
        <location evidence="2">Cytoplasm</location>
        <location evidence="2">Perinuclear region</location>
    </subcellularLocation>
    <subcellularLocation>
        <location evidence="1">Nucleus membrane</location>
        <topology evidence="1">Peripheral membrane protein</topology>
        <orientation evidence="1">Cytoplasmic side</orientation>
    </subcellularLocation>
</comment>
<accession>A0AAD5S3E8</accession>
<comment type="similarity">
    <text evidence="3">Belongs to the NPL4 family.</text>
</comment>
<evidence type="ECO:0000256" key="4">
    <source>
        <dbReference type="ARBA" id="ARBA00019709"/>
    </source>
</evidence>
<dbReference type="Proteomes" id="UP001212841">
    <property type="component" value="Unassembled WGS sequence"/>
</dbReference>
<comment type="caution">
    <text evidence="6">The sequence shown here is derived from an EMBL/GenBank/DDBJ whole genome shotgun (WGS) entry which is preliminary data.</text>
</comment>
<gene>
    <name evidence="6" type="primary">NPL4</name>
    <name evidence="6" type="ORF">HK097_004649</name>
</gene>
<dbReference type="InterPro" id="IPR029071">
    <property type="entry name" value="Ubiquitin-like_domsf"/>
</dbReference>
<evidence type="ECO:0000313" key="6">
    <source>
        <dbReference type="EMBL" id="KAJ3034019.1"/>
    </source>
</evidence>
<dbReference type="PANTHER" id="PTHR12710:SF0">
    <property type="entry name" value="NUCLEAR PROTEIN LOCALIZATION PROTEIN 4 HOMOLOG"/>
    <property type="match status" value="1"/>
</dbReference>
<protein>
    <recommendedName>
        <fullName evidence="4">Nuclear protein localization protein 4</fullName>
    </recommendedName>
</protein>
<proteinExistence type="inferred from homology"/>
<dbReference type="PROSITE" id="PS50249">
    <property type="entry name" value="MPN"/>
    <property type="match status" value="1"/>
</dbReference>
<dbReference type="CDD" id="cd08061">
    <property type="entry name" value="MPN_NPL4"/>
    <property type="match status" value="1"/>
</dbReference>
<evidence type="ECO:0000259" key="5">
    <source>
        <dbReference type="PROSITE" id="PS50249"/>
    </source>
</evidence>